<dbReference type="UniPathway" id="UPA00060">
    <property type="reaction ID" value="UER00141"/>
</dbReference>
<feature type="binding site" evidence="9">
    <location>
        <position position="327"/>
    </location>
    <ligand>
        <name>2-[(2R,5Z)-2-carboxy-4-methylthiazol-5(2H)-ylidene]ethyl phosphate</name>
        <dbReference type="ChEBI" id="CHEBI:62899"/>
    </ligand>
</feature>
<dbReference type="InterPro" id="IPR022998">
    <property type="entry name" value="ThiamineP_synth_TenI"/>
</dbReference>
<dbReference type="Proteomes" id="UP000494162">
    <property type="component" value="Unassembled WGS sequence"/>
</dbReference>
<dbReference type="GO" id="GO:0000287">
    <property type="term" value="F:magnesium ion binding"/>
    <property type="evidence" value="ECO:0007669"/>
    <property type="project" value="UniProtKB-UniRule"/>
</dbReference>
<comment type="pathway">
    <text evidence="1 9">Cofactor biosynthesis; thiamine diphosphate biosynthesis; thiamine phosphate from 4-amino-2-methyl-5-diphosphomethylpyrimidine and 4-methyl-5-(2-phosphoethyl)-thiazole: step 1/1.</text>
</comment>
<dbReference type="GO" id="GO:0009228">
    <property type="term" value="P:thiamine biosynthetic process"/>
    <property type="evidence" value="ECO:0007669"/>
    <property type="project" value="UniProtKB-KW"/>
</dbReference>
<organism evidence="11 12">
    <name type="scientific">Burkholderia pseudomultivorans</name>
    <dbReference type="NCBI Taxonomy" id="1207504"/>
    <lineage>
        <taxon>Bacteria</taxon>
        <taxon>Pseudomonadati</taxon>
        <taxon>Pseudomonadota</taxon>
        <taxon>Betaproteobacteria</taxon>
        <taxon>Burkholderiales</taxon>
        <taxon>Burkholderiaceae</taxon>
        <taxon>Burkholderia</taxon>
        <taxon>Burkholderia cepacia complex</taxon>
    </lineage>
</organism>
<evidence type="ECO:0000256" key="9">
    <source>
        <dbReference type="HAMAP-Rule" id="MF_00097"/>
    </source>
</evidence>
<feature type="binding site" evidence="9">
    <location>
        <position position="268"/>
    </location>
    <ligand>
        <name>4-amino-2-methyl-5-(diphosphooxymethyl)pyrimidine</name>
        <dbReference type="ChEBI" id="CHEBI:57841"/>
    </ligand>
</feature>
<dbReference type="Gene3D" id="3.20.20.70">
    <property type="entry name" value="Aldolase class I"/>
    <property type="match status" value="1"/>
</dbReference>
<dbReference type="HAMAP" id="MF_00097">
    <property type="entry name" value="TMP_synthase"/>
    <property type="match status" value="1"/>
</dbReference>
<feature type="binding site" evidence="9">
    <location>
        <begin position="347"/>
        <end position="348"/>
    </location>
    <ligand>
        <name>2-[(2R,5Z)-2-carboxy-4-methylthiazol-5(2H)-ylidene]ethyl phosphate</name>
        <dbReference type="ChEBI" id="CHEBI:62899"/>
    </ligand>
</feature>
<comment type="catalytic activity">
    <reaction evidence="8 9">
        <text>2-[(2R,5Z)-2-carboxy-4-methylthiazol-5(2H)-ylidene]ethyl phosphate + 4-amino-2-methyl-5-(diphosphooxymethyl)pyrimidine + 2 H(+) = thiamine phosphate + CO2 + diphosphate</text>
        <dbReference type="Rhea" id="RHEA:47844"/>
        <dbReference type="ChEBI" id="CHEBI:15378"/>
        <dbReference type="ChEBI" id="CHEBI:16526"/>
        <dbReference type="ChEBI" id="CHEBI:33019"/>
        <dbReference type="ChEBI" id="CHEBI:37575"/>
        <dbReference type="ChEBI" id="CHEBI:57841"/>
        <dbReference type="ChEBI" id="CHEBI:62899"/>
        <dbReference type="EC" id="2.5.1.3"/>
    </reaction>
</comment>
<feature type="binding site" evidence="9">
    <location>
        <position position="229"/>
    </location>
    <ligand>
        <name>4-amino-2-methyl-5-(diphosphooxymethyl)pyrimidine</name>
        <dbReference type="ChEBI" id="CHEBI:57841"/>
    </ligand>
</feature>
<dbReference type="InterPro" id="IPR013785">
    <property type="entry name" value="Aldolase_TIM"/>
</dbReference>
<comment type="similarity">
    <text evidence="9">Belongs to the thiamine-phosphate synthase family.</text>
</comment>
<evidence type="ECO:0000256" key="8">
    <source>
        <dbReference type="ARBA" id="ARBA00047883"/>
    </source>
</evidence>
<dbReference type="FunFam" id="3.20.20.70:FF:000064">
    <property type="entry name" value="Thiamine-phosphate synthase"/>
    <property type="match status" value="1"/>
</dbReference>
<dbReference type="InterPro" id="IPR034291">
    <property type="entry name" value="TMP_synthase"/>
</dbReference>
<evidence type="ECO:0000313" key="11">
    <source>
        <dbReference type="EMBL" id="VWB62636.1"/>
    </source>
</evidence>
<dbReference type="Pfam" id="PF02581">
    <property type="entry name" value="TMP-TENI"/>
    <property type="match status" value="1"/>
</dbReference>
<proteinExistence type="inferred from homology"/>
<dbReference type="NCBIfam" id="NF002904">
    <property type="entry name" value="PRK03512.1"/>
    <property type="match status" value="1"/>
</dbReference>
<evidence type="ECO:0000256" key="4">
    <source>
        <dbReference type="ARBA" id="ARBA00022842"/>
    </source>
</evidence>
<evidence type="ECO:0000259" key="10">
    <source>
        <dbReference type="Pfam" id="PF02581"/>
    </source>
</evidence>
<reference evidence="11 12" key="1">
    <citation type="submission" date="2019-09" db="EMBL/GenBank/DDBJ databases">
        <authorList>
            <person name="Depoorter E."/>
        </authorList>
    </citation>
    <scope>NUCLEOTIDE SEQUENCE [LARGE SCALE GENOMIC DNA]</scope>
    <source>
        <strain evidence="11">LMG 26883</strain>
    </source>
</reference>
<name>A0A6P2KWI1_9BURK</name>
<dbReference type="GO" id="GO:0005737">
    <property type="term" value="C:cytoplasm"/>
    <property type="evidence" value="ECO:0007669"/>
    <property type="project" value="TreeGrafter"/>
</dbReference>
<feature type="binding site" evidence="9">
    <location>
        <begin position="294"/>
        <end position="296"/>
    </location>
    <ligand>
        <name>2-[(2R,5Z)-2-carboxy-4-methylthiazol-5(2H)-ylidene]ethyl phosphate</name>
        <dbReference type="ChEBI" id="CHEBI:62899"/>
    </ligand>
</feature>
<keyword evidence="5 9" id="KW-0784">Thiamine biosynthesis</keyword>
<feature type="binding site" evidence="9">
    <location>
        <position position="230"/>
    </location>
    <ligand>
        <name>Mg(2+)</name>
        <dbReference type="ChEBI" id="CHEBI:18420"/>
    </ligand>
</feature>
<keyword evidence="4 9" id="KW-0460">Magnesium</keyword>
<comment type="catalytic activity">
    <reaction evidence="6 9">
        <text>4-methyl-5-(2-phosphooxyethyl)-thiazole + 4-amino-2-methyl-5-(diphosphooxymethyl)pyrimidine + H(+) = thiamine phosphate + diphosphate</text>
        <dbReference type="Rhea" id="RHEA:22328"/>
        <dbReference type="ChEBI" id="CHEBI:15378"/>
        <dbReference type="ChEBI" id="CHEBI:33019"/>
        <dbReference type="ChEBI" id="CHEBI:37575"/>
        <dbReference type="ChEBI" id="CHEBI:57841"/>
        <dbReference type="ChEBI" id="CHEBI:58296"/>
        <dbReference type="EC" id="2.5.1.3"/>
    </reaction>
</comment>
<dbReference type="EMBL" id="CABVPP010000018">
    <property type="protein sequence ID" value="VWB62636.1"/>
    <property type="molecule type" value="Genomic_DNA"/>
</dbReference>
<evidence type="ECO:0000256" key="1">
    <source>
        <dbReference type="ARBA" id="ARBA00005165"/>
    </source>
</evidence>
<evidence type="ECO:0000256" key="6">
    <source>
        <dbReference type="ARBA" id="ARBA00047334"/>
    </source>
</evidence>
<evidence type="ECO:0000256" key="7">
    <source>
        <dbReference type="ARBA" id="ARBA00047851"/>
    </source>
</evidence>
<feature type="domain" description="Thiamine phosphate synthase/TenI" evidence="10">
    <location>
        <begin position="181"/>
        <end position="350"/>
    </location>
</feature>
<feature type="binding site" evidence="9">
    <location>
        <position position="249"/>
    </location>
    <ligand>
        <name>Mg(2+)</name>
        <dbReference type="ChEBI" id="CHEBI:18420"/>
    </ligand>
</feature>
<comment type="cofactor">
    <cofactor evidence="9">
        <name>Mg(2+)</name>
        <dbReference type="ChEBI" id="CHEBI:18420"/>
    </cofactor>
    <text evidence="9">Binds 1 Mg(2+) ion per subunit.</text>
</comment>
<sequence>MSARFADAFWPPADELAEAAGRIRARLGDWPRGAAPWRLCLAAPELPADGDVLIVSSGDRAGQARASAVSRPASPDAVAIEFGERSAVLHAAGARYALDAAHALADDWIAALAAFIDCGFAPLDALVLALAWRDGDETLDDDPWPVDAARFPRVAGLPAAPEPAFAPCPARLGLYPVVPDADWVERVLDCGARTVQLRVKGASPDLLRREIARAVAAGRRYPDARVFINDHWQIAADEGAYGVHLGQEDLETADLAAIARAGLRLGLSSHGYYEMLRALHERPSYLALGPVFATATKAVAAPPQGLARIARYARFASARAPLVAIGGVGLDALPAVLATGVGSVAVVSAVTGAADYRAAIVALQQCFAGEFDNR</sequence>
<feature type="binding site" evidence="9">
    <location>
        <position position="297"/>
    </location>
    <ligand>
        <name>4-amino-2-methyl-5-(diphosphooxymethyl)pyrimidine</name>
        <dbReference type="ChEBI" id="CHEBI:57841"/>
    </ligand>
</feature>
<evidence type="ECO:0000313" key="12">
    <source>
        <dbReference type="Proteomes" id="UP000494162"/>
    </source>
</evidence>
<evidence type="ECO:0000256" key="3">
    <source>
        <dbReference type="ARBA" id="ARBA00022723"/>
    </source>
</evidence>
<dbReference type="PANTHER" id="PTHR20857">
    <property type="entry name" value="THIAMINE-PHOSPHATE PYROPHOSPHORYLASE"/>
    <property type="match status" value="1"/>
</dbReference>
<comment type="function">
    <text evidence="9">Condenses 4-methyl-5-(beta-hydroxyethyl)thiazole monophosphate (THZ-P) and 2-methyl-4-amino-5-hydroxymethyl pyrimidine pyrophosphate (HMP-PP) to form thiamine monophosphate (TMP).</text>
</comment>
<comment type="catalytic activity">
    <reaction evidence="7 9">
        <text>2-(2-carboxy-4-methylthiazol-5-yl)ethyl phosphate + 4-amino-2-methyl-5-(diphosphooxymethyl)pyrimidine + 2 H(+) = thiamine phosphate + CO2 + diphosphate</text>
        <dbReference type="Rhea" id="RHEA:47848"/>
        <dbReference type="ChEBI" id="CHEBI:15378"/>
        <dbReference type="ChEBI" id="CHEBI:16526"/>
        <dbReference type="ChEBI" id="CHEBI:33019"/>
        <dbReference type="ChEBI" id="CHEBI:37575"/>
        <dbReference type="ChEBI" id="CHEBI:57841"/>
        <dbReference type="ChEBI" id="CHEBI:62890"/>
        <dbReference type="EC" id="2.5.1.3"/>
    </reaction>
</comment>
<dbReference type="PANTHER" id="PTHR20857:SF15">
    <property type="entry name" value="THIAMINE-PHOSPHATE SYNTHASE"/>
    <property type="match status" value="1"/>
</dbReference>
<dbReference type="InterPro" id="IPR036206">
    <property type="entry name" value="ThiamineP_synth_sf"/>
</dbReference>
<accession>A0A6P2KWI1</accession>
<keyword evidence="2 9" id="KW-0808">Transferase</keyword>
<dbReference type="SUPFAM" id="SSF51391">
    <property type="entry name" value="Thiamin phosphate synthase"/>
    <property type="match status" value="1"/>
</dbReference>
<dbReference type="CDD" id="cd00564">
    <property type="entry name" value="TMP_TenI"/>
    <property type="match status" value="1"/>
</dbReference>
<evidence type="ECO:0000256" key="5">
    <source>
        <dbReference type="ARBA" id="ARBA00022977"/>
    </source>
</evidence>
<evidence type="ECO:0000256" key="2">
    <source>
        <dbReference type="ARBA" id="ARBA00022679"/>
    </source>
</evidence>
<protein>
    <recommendedName>
        <fullName evidence="9">Thiamine-phosphate synthase</fullName>
        <shortName evidence="9">TP synthase</shortName>
        <shortName evidence="9">TPS</shortName>
        <ecNumber evidence="9">2.5.1.3</ecNumber>
    </recommendedName>
    <alternativeName>
        <fullName evidence="9">Thiamine-phosphate pyrophosphorylase</fullName>
        <shortName evidence="9">TMP pyrophosphorylase</shortName>
        <shortName evidence="9">TMP-PPase</shortName>
    </alternativeName>
</protein>
<dbReference type="GO" id="GO:0009229">
    <property type="term" value="P:thiamine diphosphate biosynthetic process"/>
    <property type="evidence" value="ECO:0007669"/>
    <property type="project" value="UniProtKB-UniRule"/>
</dbReference>
<dbReference type="RefSeq" id="WP_174902569.1">
    <property type="nucleotide sequence ID" value="NZ_CABVPP010000018.1"/>
</dbReference>
<dbReference type="GO" id="GO:0004789">
    <property type="term" value="F:thiamine-phosphate diphosphorylase activity"/>
    <property type="evidence" value="ECO:0007669"/>
    <property type="project" value="UniProtKB-UniRule"/>
</dbReference>
<dbReference type="GeneID" id="93169980"/>
<dbReference type="EC" id="2.5.1.3" evidence="9"/>
<keyword evidence="3 9" id="KW-0479">Metal-binding</keyword>
<gene>
    <name evidence="9" type="primary">thiE</name>
    <name evidence="11" type="ORF">BPS26883_02952</name>
</gene>
<dbReference type="AlphaFoldDB" id="A0A6P2KWI1"/>
<feature type="binding site" evidence="9">
    <location>
        <begin position="196"/>
        <end position="200"/>
    </location>
    <ligand>
        <name>4-amino-2-methyl-5-(diphosphooxymethyl)pyrimidine</name>
        <dbReference type="ChEBI" id="CHEBI:57841"/>
    </ligand>
</feature>